<evidence type="ECO:0000313" key="2">
    <source>
        <dbReference type="Proteomes" id="UP001476247"/>
    </source>
</evidence>
<comment type="caution">
    <text evidence="1">The sequence shown here is derived from an EMBL/GenBank/DDBJ whole genome shotgun (WGS) entry which is preliminary data.</text>
</comment>
<proteinExistence type="predicted"/>
<keyword evidence="2" id="KW-1185">Reference proteome</keyword>
<name>A0ABP9XP13_9FUNG</name>
<evidence type="ECO:0000313" key="1">
    <source>
        <dbReference type="EMBL" id="GAA5796530.1"/>
    </source>
</evidence>
<sequence length="249" mass="28980">MIEQNVEESERRQADLQLEYVNYTVEEILQNKVNAKKRKSTTATVRRTTPVKENDAVSVSGLDESIGSYIKNKALDKYEDFSSHSIQEQTMVSLGMNSLLDLSFEFEVGLSSIFTQEQWNDLKARFPVVEPEGFDLILNLNDLTADYSITLQRLSRAKTGLEKKNKALSNWVKDQAKKTSMNEDEKIFLYVVFHIIKRHQKFGYLFDNITDCSEWDYVIKLWAPMFEELLMISMSYKLVLLFPNQRMLT</sequence>
<reference evidence="1 2" key="1">
    <citation type="submission" date="2024-04" db="EMBL/GenBank/DDBJ databases">
        <title>genome sequences of Mucor flavus KT1a and Helicostylum pulchrum KT1b strains isolation_sourced from the surface of a dry-aged beef.</title>
        <authorList>
            <person name="Toyotome T."/>
            <person name="Hosono M."/>
            <person name="Torimaru M."/>
            <person name="Fukuda K."/>
            <person name="Mikami N."/>
        </authorList>
    </citation>
    <scope>NUCLEOTIDE SEQUENCE [LARGE SCALE GENOMIC DNA]</scope>
    <source>
        <strain evidence="1 2">KT1b</strain>
    </source>
</reference>
<gene>
    <name evidence="1" type="ORF">HPULCUR_001902</name>
</gene>
<dbReference type="EMBL" id="BAABUJ010000006">
    <property type="protein sequence ID" value="GAA5796530.1"/>
    <property type="molecule type" value="Genomic_DNA"/>
</dbReference>
<organism evidence="1 2">
    <name type="scientific">Helicostylum pulchrum</name>
    <dbReference type="NCBI Taxonomy" id="562976"/>
    <lineage>
        <taxon>Eukaryota</taxon>
        <taxon>Fungi</taxon>
        <taxon>Fungi incertae sedis</taxon>
        <taxon>Mucoromycota</taxon>
        <taxon>Mucoromycotina</taxon>
        <taxon>Mucoromycetes</taxon>
        <taxon>Mucorales</taxon>
        <taxon>Mucorineae</taxon>
        <taxon>Mucoraceae</taxon>
        <taxon>Helicostylum</taxon>
    </lineage>
</organism>
<accession>A0ABP9XP13</accession>
<dbReference type="Proteomes" id="UP001476247">
    <property type="component" value="Unassembled WGS sequence"/>
</dbReference>
<protein>
    <submittedName>
        <fullName evidence="1">Uncharacterized protein</fullName>
    </submittedName>
</protein>